<evidence type="ECO:0000313" key="1">
    <source>
        <dbReference type="EMBL" id="KPV53421.1"/>
    </source>
</evidence>
<dbReference type="Proteomes" id="UP000050509">
    <property type="component" value="Unassembled WGS sequence"/>
</dbReference>
<name>A0A0N8PSR0_9CHLR</name>
<sequence length="81" mass="8902">MLVLALSAQGFTPLRNGQRCQALVPGTIGSSLGRALALLATQYSNKRRVTMHRNEKVTAARQYARGVGHTPCMQSQKQSRY</sequence>
<protein>
    <submittedName>
        <fullName evidence="1">Uncharacterized protein</fullName>
    </submittedName>
</protein>
<accession>A0A0N8PSR0</accession>
<evidence type="ECO:0000313" key="2">
    <source>
        <dbReference type="Proteomes" id="UP000050509"/>
    </source>
</evidence>
<dbReference type="AlphaFoldDB" id="A0A0N8PSR0"/>
<dbReference type="EMBL" id="LJCR01000262">
    <property type="protein sequence ID" value="KPV53421.1"/>
    <property type="molecule type" value="Genomic_DNA"/>
</dbReference>
<keyword evidence="2" id="KW-1185">Reference proteome</keyword>
<gene>
    <name evidence="1" type="ORF">SE17_09765</name>
</gene>
<comment type="caution">
    <text evidence="1">The sequence shown here is derived from an EMBL/GenBank/DDBJ whole genome shotgun (WGS) entry which is preliminary data.</text>
</comment>
<organism evidence="1 2">
    <name type="scientific">Kouleothrix aurantiaca</name>
    <dbReference type="NCBI Taxonomy" id="186479"/>
    <lineage>
        <taxon>Bacteria</taxon>
        <taxon>Bacillati</taxon>
        <taxon>Chloroflexota</taxon>
        <taxon>Chloroflexia</taxon>
        <taxon>Chloroflexales</taxon>
        <taxon>Roseiflexineae</taxon>
        <taxon>Roseiflexaceae</taxon>
        <taxon>Kouleothrix</taxon>
    </lineage>
</organism>
<reference evidence="1 2" key="1">
    <citation type="submission" date="2015-09" db="EMBL/GenBank/DDBJ databases">
        <title>Draft genome sequence of Kouleothrix aurantiaca JCM 19913.</title>
        <authorList>
            <person name="Hemp J."/>
        </authorList>
    </citation>
    <scope>NUCLEOTIDE SEQUENCE [LARGE SCALE GENOMIC DNA]</scope>
    <source>
        <strain evidence="1 2">COM-B</strain>
    </source>
</reference>
<proteinExistence type="predicted"/>